<dbReference type="Proteomes" id="UP001642409">
    <property type="component" value="Unassembled WGS sequence"/>
</dbReference>
<evidence type="ECO:0000256" key="1">
    <source>
        <dbReference type="SAM" id="MobiDB-lite"/>
    </source>
</evidence>
<reference evidence="3 4" key="2">
    <citation type="submission" date="2024-07" db="EMBL/GenBank/DDBJ databases">
        <authorList>
            <person name="Akdeniz Z."/>
        </authorList>
    </citation>
    <scope>NUCLEOTIDE SEQUENCE [LARGE SCALE GENOMIC DNA]</scope>
</reference>
<accession>A0AA86QRZ0</accession>
<evidence type="ECO:0000313" key="4">
    <source>
        <dbReference type="Proteomes" id="UP001642409"/>
    </source>
</evidence>
<comment type="caution">
    <text evidence="2">The sequence shown here is derived from an EMBL/GenBank/DDBJ whole genome shotgun (WGS) entry which is preliminary data.</text>
</comment>
<dbReference type="AlphaFoldDB" id="A0AA86QRZ0"/>
<feature type="compositionally biased region" description="Polar residues" evidence="1">
    <location>
        <begin position="88"/>
        <end position="136"/>
    </location>
</feature>
<protein>
    <submittedName>
        <fullName evidence="3">Hypothetical_protein</fullName>
    </submittedName>
</protein>
<proteinExistence type="predicted"/>
<gene>
    <name evidence="2" type="ORF">HINF_LOCUS48056</name>
    <name evidence="3" type="ORF">HINF_LOCUS7790</name>
</gene>
<evidence type="ECO:0000313" key="2">
    <source>
        <dbReference type="EMBL" id="CAI9960411.1"/>
    </source>
</evidence>
<feature type="compositionally biased region" description="Polar residues" evidence="1">
    <location>
        <begin position="1"/>
        <end position="26"/>
    </location>
</feature>
<feature type="compositionally biased region" description="Basic residues" evidence="1">
    <location>
        <begin position="28"/>
        <end position="38"/>
    </location>
</feature>
<reference evidence="2" key="1">
    <citation type="submission" date="2023-06" db="EMBL/GenBank/DDBJ databases">
        <authorList>
            <person name="Kurt Z."/>
        </authorList>
    </citation>
    <scope>NUCLEOTIDE SEQUENCE</scope>
</reference>
<sequence length="409" mass="47486">MNQTQEFNSIPVNETTNSNARTQDTSIKPKKKPRKKSQVQHSQEIQAFMNTQTQPPQVTHNTDNTQTNQGAINIQKQVVVNNFNCSNTSLSGQSKSQSTNKNEVVRKSQNQQNSKQTAPKQVSQTKIPAQKPTETPQAPLPQETKKTQLQIPLVKSKHTSQTSNQSSIVSSETQASELRRHWEDVDAKEYQEQVCCDLEEVKPISKIQSNLILILKAFFKRKLISCNLQYRKIYKAVNNCLYYYINEANIKIYQRISLLCGTQIQFSYFDTIKLFNSLLVWIYQFLYLPGENQVYSCSLVAQQKSDQLFSLAFEVVMISAKNTSMNPLYMIIQYKVILKQKNPKIQYRTLYVETQLIHLHLLTQLTWDKRTLMQKILQISQLQRNKQYHQTLLTKVYFLFIVCKQPIQD</sequence>
<name>A0AA86QRZ0_9EUKA</name>
<dbReference type="EMBL" id="CAXDID020000016">
    <property type="protein sequence ID" value="CAL5983787.1"/>
    <property type="molecule type" value="Genomic_DNA"/>
</dbReference>
<feature type="compositionally biased region" description="Low complexity" evidence="1">
    <location>
        <begin position="159"/>
        <end position="172"/>
    </location>
</feature>
<feature type="region of interest" description="Disordered" evidence="1">
    <location>
        <begin position="88"/>
        <end position="145"/>
    </location>
</feature>
<dbReference type="EMBL" id="CATOUU010000931">
    <property type="protein sequence ID" value="CAI9960411.1"/>
    <property type="molecule type" value="Genomic_DNA"/>
</dbReference>
<evidence type="ECO:0000313" key="3">
    <source>
        <dbReference type="EMBL" id="CAL5983787.1"/>
    </source>
</evidence>
<organism evidence="2">
    <name type="scientific">Hexamita inflata</name>
    <dbReference type="NCBI Taxonomy" id="28002"/>
    <lineage>
        <taxon>Eukaryota</taxon>
        <taxon>Metamonada</taxon>
        <taxon>Diplomonadida</taxon>
        <taxon>Hexamitidae</taxon>
        <taxon>Hexamitinae</taxon>
        <taxon>Hexamita</taxon>
    </lineage>
</organism>
<feature type="region of interest" description="Disordered" evidence="1">
    <location>
        <begin position="1"/>
        <end position="42"/>
    </location>
</feature>
<keyword evidence="4" id="KW-1185">Reference proteome</keyword>
<feature type="region of interest" description="Disordered" evidence="1">
    <location>
        <begin position="153"/>
        <end position="172"/>
    </location>
</feature>